<name>V5BW88_TRYCR</name>
<protein>
    <submittedName>
        <fullName evidence="3">Uncharacterized protein</fullName>
    </submittedName>
</protein>
<feature type="compositionally biased region" description="Basic residues" evidence="1">
    <location>
        <begin position="72"/>
        <end position="83"/>
    </location>
</feature>
<evidence type="ECO:0000256" key="2">
    <source>
        <dbReference type="SAM" id="Phobius"/>
    </source>
</evidence>
<evidence type="ECO:0000313" key="3">
    <source>
        <dbReference type="EMBL" id="ESS70502.1"/>
    </source>
</evidence>
<proteinExistence type="predicted"/>
<organism evidence="3 4">
    <name type="scientific">Trypanosoma cruzi Dm28c</name>
    <dbReference type="NCBI Taxonomy" id="1416333"/>
    <lineage>
        <taxon>Eukaryota</taxon>
        <taxon>Discoba</taxon>
        <taxon>Euglenozoa</taxon>
        <taxon>Kinetoplastea</taxon>
        <taxon>Metakinetoplastina</taxon>
        <taxon>Trypanosomatida</taxon>
        <taxon>Trypanosomatidae</taxon>
        <taxon>Trypanosoma</taxon>
        <taxon>Schizotrypanum</taxon>
    </lineage>
</organism>
<dbReference type="Proteomes" id="UP000017861">
    <property type="component" value="Unassembled WGS sequence"/>
</dbReference>
<feature type="transmembrane region" description="Helical" evidence="2">
    <location>
        <begin position="41"/>
        <end position="58"/>
    </location>
</feature>
<evidence type="ECO:0000313" key="4">
    <source>
        <dbReference type="Proteomes" id="UP000017861"/>
    </source>
</evidence>
<feature type="transmembrane region" description="Helical" evidence="2">
    <location>
        <begin position="7"/>
        <end position="29"/>
    </location>
</feature>
<dbReference type="AlphaFoldDB" id="V5BW88"/>
<comment type="caution">
    <text evidence="3">The sequence shown here is derived from an EMBL/GenBank/DDBJ whole genome shotgun (WGS) entry which is preliminary data.</text>
</comment>
<keyword evidence="2" id="KW-0812">Transmembrane</keyword>
<feature type="region of interest" description="Disordered" evidence="1">
    <location>
        <begin position="70"/>
        <end position="95"/>
    </location>
</feature>
<dbReference type="VEuPathDB" id="TriTrypDB:TCDM_00625"/>
<sequence>MCLLLRVPLRLSSFFLLFPFFAFPSGFYFSRVCGCVWKEEPLFFSLFPFFFVSVGPSFRVRSGGGWAAATRSRNKNKNTKRRGWWLNSHGRDRLR</sequence>
<evidence type="ECO:0000256" key="1">
    <source>
        <dbReference type="SAM" id="MobiDB-lite"/>
    </source>
</evidence>
<reference evidence="3 4" key="1">
    <citation type="journal article" date="2014" name="Genome Announc.">
        <title>Trypanosoma cruzi Clone Dm28c Draft Genome Sequence.</title>
        <authorList>
            <person name="Grisard E.C."/>
            <person name="Teixeira S.M."/>
            <person name="de Almeida L.G."/>
            <person name="Stoco P.H."/>
            <person name="Gerber A.L."/>
            <person name="Talavera-Lopez C."/>
            <person name="Lima O.C."/>
            <person name="Andersson B."/>
            <person name="de Vasconcelos A.T."/>
        </authorList>
    </citation>
    <scope>NUCLEOTIDE SEQUENCE [LARGE SCALE GENOMIC DNA]</scope>
    <source>
        <strain evidence="3 4">Dm28c</strain>
    </source>
</reference>
<gene>
    <name evidence="3" type="ORF">TCDM_00625</name>
</gene>
<keyword evidence="2" id="KW-1133">Transmembrane helix</keyword>
<dbReference type="EMBL" id="AYLP01000004">
    <property type="protein sequence ID" value="ESS70502.1"/>
    <property type="molecule type" value="Genomic_DNA"/>
</dbReference>
<accession>V5BW88</accession>
<keyword evidence="2" id="KW-0472">Membrane</keyword>